<keyword evidence="1" id="KW-0472">Membrane</keyword>
<dbReference type="OrthoDB" id="5813326at2759"/>
<feature type="transmembrane region" description="Helical" evidence="1">
    <location>
        <begin position="78"/>
        <end position="96"/>
    </location>
</feature>
<feature type="transmembrane region" description="Helical" evidence="1">
    <location>
        <begin position="36"/>
        <end position="66"/>
    </location>
</feature>
<protein>
    <recommendedName>
        <fullName evidence="4">MARVEL domain-containing protein</fullName>
    </recommendedName>
</protein>
<dbReference type="HOGENOM" id="CLU_098775_0_0_1"/>
<keyword evidence="1" id="KW-1133">Transmembrane helix</keyword>
<evidence type="ECO:0000256" key="1">
    <source>
        <dbReference type="SAM" id="Phobius"/>
    </source>
</evidence>
<dbReference type="eggNOG" id="ENOG502TI4C">
    <property type="taxonomic scope" value="Eukaryota"/>
</dbReference>
<keyword evidence="3" id="KW-1185">Reference proteome</keyword>
<dbReference type="OMA" id="FEWAAEP"/>
<evidence type="ECO:0000313" key="3">
    <source>
        <dbReference type="Proteomes" id="UP000008068"/>
    </source>
</evidence>
<accession>G0MPF9</accession>
<organism evidence="3">
    <name type="scientific">Caenorhabditis brenneri</name>
    <name type="common">Nematode worm</name>
    <dbReference type="NCBI Taxonomy" id="135651"/>
    <lineage>
        <taxon>Eukaryota</taxon>
        <taxon>Metazoa</taxon>
        <taxon>Ecdysozoa</taxon>
        <taxon>Nematoda</taxon>
        <taxon>Chromadorea</taxon>
        <taxon>Rhabditida</taxon>
        <taxon>Rhabditina</taxon>
        <taxon>Rhabditomorpha</taxon>
        <taxon>Rhabditoidea</taxon>
        <taxon>Rhabditidae</taxon>
        <taxon>Peloderinae</taxon>
        <taxon>Caenorhabditis</taxon>
    </lineage>
</organism>
<feature type="transmembrane region" description="Helical" evidence="1">
    <location>
        <begin position="102"/>
        <end position="121"/>
    </location>
</feature>
<dbReference type="EMBL" id="GL379805">
    <property type="protein sequence ID" value="EGT39846.1"/>
    <property type="molecule type" value="Genomic_DNA"/>
</dbReference>
<evidence type="ECO:0000313" key="2">
    <source>
        <dbReference type="EMBL" id="EGT39846.1"/>
    </source>
</evidence>
<reference evidence="3" key="1">
    <citation type="submission" date="2011-07" db="EMBL/GenBank/DDBJ databases">
        <authorList>
            <consortium name="Caenorhabditis brenneri Sequencing and Analysis Consortium"/>
            <person name="Wilson R.K."/>
        </authorList>
    </citation>
    <scope>NUCLEOTIDE SEQUENCE [LARGE SCALE GENOMIC DNA]</scope>
    <source>
        <strain evidence="3">PB2801</strain>
    </source>
</reference>
<evidence type="ECO:0008006" key="4">
    <source>
        <dbReference type="Google" id="ProtNLM"/>
    </source>
</evidence>
<sequence length="182" mass="21093">METERSEFIETPRKTAGFEWAAEPDEMLFPCCATKWVMVGIAAFLCVISIIAWIVASIYTGFVWLVSNFFWVFDTKKFQTISTLFMLLIIFLPEYFSNIINFAVNFCVWVAFAIFSFVYAIKHLVDRGDKSYNEDSKNRLMAGAIFEFIEFIGSVCVCILMFRMLYFYYQNRGNDNVMAVAA</sequence>
<dbReference type="FunCoup" id="G0MPF9">
    <property type="interactions" value="1956"/>
</dbReference>
<proteinExistence type="predicted"/>
<keyword evidence="1" id="KW-0812">Transmembrane</keyword>
<dbReference type="InParanoid" id="G0MPF9"/>
<name>G0MPF9_CAEBE</name>
<gene>
    <name evidence="2" type="ORF">CAEBREN_11261</name>
</gene>
<feature type="transmembrane region" description="Helical" evidence="1">
    <location>
        <begin position="142"/>
        <end position="169"/>
    </location>
</feature>
<dbReference type="Proteomes" id="UP000008068">
    <property type="component" value="Unassembled WGS sequence"/>
</dbReference>
<dbReference type="AlphaFoldDB" id="G0MPF9"/>